<dbReference type="InterPro" id="IPR016181">
    <property type="entry name" value="Acyl_CoA_acyltransferase"/>
</dbReference>
<dbReference type="EMBL" id="JARBJD010000037">
    <property type="protein sequence ID" value="KAK2958545.1"/>
    <property type="molecule type" value="Genomic_DNA"/>
</dbReference>
<dbReference type="SUPFAM" id="SSF47370">
    <property type="entry name" value="Bromodomain"/>
    <property type="match status" value="1"/>
</dbReference>
<proteinExistence type="inferred from homology"/>
<dbReference type="SUPFAM" id="SSF55729">
    <property type="entry name" value="Acyl-CoA N-acyltransferases (Nat)"/>
    <property type="match status" value="1"/>
</dbReference>
<keyword evidence="6" id="KW-0805">Transcription regulation</keyword>
<keyword evidence="5" id="KW-0156">Chromatin regulator</keyword>
<comment type="caution">
    <text evidence="16">The sequence shown here is derived from an EMBL/GenBank/DDBJ whole genome shotgun (WGS) entry which is preliminary data.</text>
</comment>
<name>A0ABQ9Y486_9EUKA</name>
<evidence type="ECO:0000256" key="6">
    <source>
        <dbReference type="ARBA" id="ARBA00023015"/>
    </source>
</evidence>
<evidence type="ECO:0000256" key="13">
    <source>
        <dbReference type="SAM" id="MobiDB-lite"/>
    </source>
</evidence>
<dbReference type="PANTHER" id="PTHR45750:SF3">
    <property type="entry name" value="HISTONE ACETYLTRANSFERASE"/>
    <property type="match status" value="1"/>
</dbReference>
<dbReference type="Pfam" id="PF00583">
    <property type="entry name" value="Acetyltransf_1"/>
    <property type="match status" value="1"/>
</dbReference>
<keyword evidence="11 16" id="KW-0012">Acyltransferase</keyword>
<dbReference type="InterPro" id="IPR000182">
    <property type="entry name" value="GNAT_dom"/>
</dbReference>
<accession>A0ABQ9Y486</accession>
<dbReference type="Gene3D" id="3.40.630.30">
    <property type="match status" value="1"/>
</dbReference>
<reference evidence="16 17" key="1">
    <citation type="journal article" date="2022" name="bioRxiv">
        <title>Genomics of Preaxostyla Flagellates Illuminates Evolutionary Transitions and the Path Towards Mitochondrial Loss.</title>
        <authorList>
            <person name="Novak L.V.F."/>
            <person name="Treitli S.C."/>
            <person name="Pyrih J."/>
            <person name="Halakuc P."/>
            <person name="Pipaliya S.V."/>
            <person name="Vacek V."/>
            <person name="Brzon O."/>
            <person name="Soukal P."/>
            <person name="Eme L."/>
            <person name="Dacks J.B."/>
            <person name="Karnkowska A."/>
            <person name="Elias M."/>
            <person name="Hampl V."/>
        </authorList>
    </citation>
    <scope>NUCLEOTIDE SEQUENCE [LARGE SCALE GENOMIC DNA]</scope>
    <source>
        <strain evidence="16">NAU3</strain>
        <tissue evidence="16">Gut</tissue>
    </source>
</reference>
<feature type="region of interest" description="Disordered" evidence="13">
    <location>
        <begin position="591"/>
        <end position="612"/>
    </location>
</feature>
<evidence type="ECO:0000256" key="8">
    <source>
        <dbReference type="ARBA" id="ARBA00023159"/>
    </source>
</evidence>
<keyword evidence="8" id="KW-0010">Activator</keyword>
<evidence type="ECO:0000256" key="9">
    <source>
        <dbReference type="ARBA" id="ARBA00023163"/>
    </source>
</evidence>
<dbReference type="Proteomes" id="UP001281761">
    <property type="component" value="Unassembled WGS sequence"/>
</dbReference>
<evidence type="ECO:0000259" key="15">
    <source>
        <dbReference type="PROSITE" id="PS51186"/>
    </source>
</evidence>
<keyword evidence="4 16" id="KW-0808">Transferase</keyword>
<dbReference type="InterPro" id="IPR018359">
    <property type="entry name" value="Bromodomain_CS"/>
</dbReference>
<keyword evidence="17" id="KW-1185">Reference proteome</keyword>
<keyword evidence="7 12" id="KW-0103">Bromodomain</keyword>
<evidence type="ECO:0000313" key="17">
    <source>
        <dbReference type="Proteomes" id="UP001281761"/>
    </source>
</evidence>
<dbReference type="GO" id="GO:0016746">
    <property type="term" value="F:acyltransferase activity"/>
    <property type="evidence" value="ECO:0007669"/>
    <property type="project" value="UniProtKB-KW"/>
</dbReference>
<evidence type="ECO:0000256" key="7">
    <source>
        <dbReference type="ARBA" id="ARBA00023117"/>
    </source>
</evidence>
<feature type="region of interest" description="Disordered" evidence="13">
    <location>
        <begin position="391"/>
        <end position="434"/>
    </location>
</feature>
<dbReference type="PROSITE" id="PS50014">
    <property type="entry name" value="BROMODOMAIN_2"/>
    <property type="match status" value="1"/>
</dbReference>
<dbReference type="InterPro" id="IPR036427">
    <property type="entry name" value="Bromodomain-like_sf"/>
</dbReference>
<dbReference type="Gene3D" id="1.20.920.10">
    <property type="entry name" value="Bromodomain-like"/>
    <property type="match status" value="1"/>
</dbReference>
<dbReference type="PROSITE" id="PS00633">
    <property type="entry name" value="BROMODOMAIN_1"/>
    <property type="match status" value="1"/>
</dbReference>
<evidence type="ECO:0000256" key="10">
    <source>
        <dbReference type="ARBA" id="ARBA00023242"/>
    </source>
</evidence>
<gene>
    <name evidence="16" type="ORF">BLNAU_6579</name>
</gene>
<evidence type="ECO:0000256" key="3">
    <source>
        <dbReference type="ARBA" id="ARBA00013184"/>
    </source>
</evidence>
<evidence type="ECO:0000256" key="11">
    <source>
        <dbReference type="ARBA" id="ARBA00023315"/>
    </source>
</evidence>
<feature type="domain" description="N-acetyltransferase" evidence="15">
    <location>
        <begin position="144"/>
        <end position="297"/>
    </location>
</feature>
<organism evidence="16 17">
    <name type="scientific">Blattamonas nauphoetae</name>
    <dbReference type="NCBI Taxonomy" id="2049346"/>
    <lineage>
        <taxon>Eukaryota</taxon>
        <taxon>Metamonada</taxon>
        <taxon>Preaxostyla</taxon>
        <taxon>Oxymonadida</taxon>
        <taxon>Blattamonas</taxon>
    </lineage>
</organism>
<dbReference type="Pfam" id="PF00439">
    <property type="entry name" value="Bromodomain"/>
    <property type="match status" value="1"/>
</dbReference>
<feature type="compositionally biased region" description="Polar residues" evidence="13">
    <location>
        <begin position="598"/>
        <end position="612"/>
    </location>
</feature>
<evidence type="ECO:0000256" key="2">
    <source>
        <dbReference type="ARBA" id="ARBA00008607"/>
    </source>
</evidence>
<feature type="region of interest" description="Disordered" evidence="13">
    <location>
        <begin position="1"/>
        <end position="31"/>
    </location>
</feature>
<comment type="subcellular location">
    <subcellularLocation>
        <location evidence="1">Nucleus</location>
    </subcellularLocation>
</comment>
<evidence type="ECO:0000256" key="5">
    <source>
        <dbReference type="ARBA" id="ARBA00022853"/>
    </source>
</evidence>
<dbReference type="InterPro" id="IPR037800">
    <property type="entry name" value="GCN5"/>
</dbReference>
<protein>
    <recommendedName>
        <fullName evidence="3">histone acetyltransferase</fullName>
        <ecNumber evidence="3">2.3.1.48</ecNumber>
    </recommendedName>
</protein>
<evidence type="ECO:0000256" key="4">
    <source>
        <dbReference type="ARBA" id="ARBA00022679"/>
    </source>
</evidence>
<keyword evidence="9" id="KW-0804">Transcription</keyword>
<dbReference type="PROSITE" id="PS51186">
    <property type="entry name" value="GNAT"/>
    <property type="match status" value="1"/>
</dbReference>
<evidence type="ECO:0000256" key="1">
    <source>
        <dbReference type="ARBA" id="ARBA00004123"/>
    </source>
</evidence>
<dbReference type="EC" id="2.3.1.48" evidence="3"/>
<dbReference type="InterPro" id="IPR001487">
    <property type="entry name" value="Bromodomain"/>
</dbReference>
<evidence type="ECO:0000259" key="14">
    <source>
        <dbReference type="PROSITE" id="PS50014"/>
    </source>
</evidence>
<evidence type="ECO:0000313" key="16">
    <source>
        <dbReference type="EMBL" id="KAK2958545.1"/>
    </source>
</evidence>
<sequence>MDKEEEFIFNEPTQPVKQDYPKPLPNYVSQKPFHPEDENPSLEFYPTYHALYPRIPPTFEPNSIFNAALNPVIPQRERALVISELSGVIRFVVCRNDATYPIELEPESFCDKQQSSGPEDNQVELCPSLSFEHPAYKQAHLLPETLSEYDPKAHEGSPQSLVLLVALKNLFSRQLPKMPREYITRLVFDRNHHSIMCLKNRVQVVAGITMRVFHEIGLGEIAFCAVDMNEQVRGYGNRIMAHAKEYARSIGLTFFLTYADNFAMEYFKKQGFSETITTPMSVWGGYLKDYDESTMMECIINPNIHYLRSSEMVNRQRALLLKRLSQISEANKVYDPPQRPQKTVVVSTEIIDGSIPRVYATNPPPPNENATYYAVDVTVPAKPEKVFGDKIIPIRPSRPTPGNGDSTINPTSESTSEMLKDETYASPPSSPTTQLLFEDTEGKSAREILKLISRSLHYSPPSRNYVTHCHVLMSQLYDQLITTEEIVWPFREPVDETEVADYYNLIRNPIDLTVIKGRLKTERYYVRPEIFRADLLRIAENAQFYNESNTIFHKCAEELILWVNQKWIETDWPPFEPQQEGEVGIFDTTCDEDEALRTKTTNPNETSQPPPT</sequence>
<dbReference type="SMART" id="SM00297">
    <property type="entry name" value="BROMO"/>
    <property type="match status" value="1"/>
</dbReference>
<feature type="compositionally biased region" description="Polar residues" evidence="13">
    <location>
        <begin position="403"/>
        <end position="417"/>
    </location>
</feature>
<feature type="domain" description="Bromo" evidence="14">
    <location>
        <begin position="482"/>
        <end position="553"/>
    </location>
</feature>
<comment type="similarity">
    <text evidence="2">Belongs to the acetyltransferase family. GCN5 subfamily.</text>
</comment>
<evidence type="ECO:0000256" key="12">
    <source>
        <dbReference type="PROSITE-ProRule" id="PRU00035"/>
    </source>
</evidence>
<dbReference type="PANTHER" id="PTHR45750">
    <property type="entry name" value="GH11602P"/>
    <property type="match status" value="1"/>
</dbReference>
<dbReference type="PRINTS" id="PR00503">
    <property type="entry name" value="BROMODOMAIN"/>
</dbReference>
<keyword evidence="10" id="KW-0539">Nucleus</keyword>